<reference evidence="2" key="1">
    <citation type="submission" date="2014-09" db="EMBL/GenBank/DDBJ databases">
        <authorList>
            <person name="Magalhaes I.L.F."/>
            <person name="Oliveira U."/>
            <person name="Santos F.R."/>
            <person name="Vidigal T.H.D.A."/>
            <person name="Brescovit A.D."/>
            <person name="Santos A.J."/>
        </authorList>
    </citation>
    <scope>NUCLEOTIDE SEQUENCE</scope>
    <source>
        <tissue evidence="2">Shoot tissue taken approximately 20 cm above the soil surface</tissue>
    </source>
</reference>
<evidence type="ECO:0000256" key="1">
    <source>
        <dbReference type="SAM" id="MobiDB-lite"/>
    </source>
</evidence>
<dbReference type="EMBL" id="GBRH01266107">
    <property type="protein sequence ID" value="JAD31788.1"/>
    <property type="molecule type" value="Transcribed_RNA"/>
</dbReference>
<name>A0A0A8Z283_ARUDO</name>
<proteinExistence type="predicted"/>
<feature type="region of interest" description="Disordered" evidence="1">
    <location>
        <begin position="19"/>
        <end position="38"/>
    </location>
</feature>
<organism evidence="2">
    <name type="scientific">Arundo donax</name>
    <name type="common">Giant reed</name>
    <name type="synonym">Donax arundinaceus</name>
    <dbReference type="NCBI Taxonomy" id="35708"/>
    <lineage>
        <taxon>Eukaryota</taxon>
        <taxon>Viridiplantae</taxon>
        <taxon>Streptophyta</taxon>
        <taxon>Embryophyta</taxon>
        <taxon>Tracheophyta</taxon>
        <taxon>Spermatophyta</taxon>
        <taxon>Magnoliopsida</taxon>
        <taxon>Liliopsida</taxon>
        <taxon>Poales</taxon>
        <taxon>Poaceae</taxon>
        <taxon>PACMAD clade</taxon>
        <taxon>Arundinoideae</taxon>
        <taxon>Arundineae</taxon>
        <taxon>Arundo</taxon>
    </lineage>
</organism>
<accession>A0A0A8Z283</accession>
<dbReference type="AlphaFoldDB" id="A0A0A8Z283"/>
<sequence length="88" mass="9959">MPHERHHLAARLISSRALAPSPGCRMPRSRDGGDVDKESNIAEDTRTCSIQQHHHLLTSSRLTTRHQGAVVATSEMEAKLRRQKTQRR</sequence>
<protein>
    <submittedName>
        <fullName evidence="2">Uncharacterized protein</fullName>
    </submittedName>
</protein>
<reference evidence="2" key="2">
    <citation type="journal article" date="2015" name="Data Brief">
        <title>Shoot transcriptome of the giant reed, Arundo donax.</title>
        <authorList>
            <person name="Barrero R.A."/>
            <person name="Guerrero F.D."/>
            <person name="Moolhuijzen P."/>
            <person name="Goolsby J.A."/>
            <person name="Tidwell J."/>
            <person name="Bellgard S.E."/>
            <person name="Bellgard M.I."/>
        </authorList>
    </citation>
    <scope>NUCLEOTIDE SEQUENCE</scope>
    <source>
        <tissue evidence="2">Shoot tissue taken approximately 20 cm above the soil surface</tissue>
    </source>
</reference>
<evidence type="ECO:0000313" key="2">
    <source>
        <dbReference type="EMBL" id="JAD31788.1"/>
    </source>
</evidence>
<feature type="compositionally biased region" description="Basic and acidic residues" evidence="1">
    <location>
        <begin position="28"/>
        <end position="38"/>
    </location>
</feature>